<dbReference type="CDD" id="cd06261">
    <property type="entry name" value="TM_PBP2"/>
    <property type="match status" value="2"/>
</dbReference>
<protein>
    <submittedName>
        <fullName evidence="11">Amino acid ABC transporter permease</fullName>
    </submittedName>
</protein>
<feature type="transmembrane region" description="Helical" evidence="9">
    <location>
        <begin position="138"/>
        <end position="156"/>
    </location>
</feature>
<dbReference type="GO" id="GO:0043190">
    <property type="term" value="C:ATP-binding cassette (ABC) transporter complex"/>
    <property type="evidence" value="ECO:0007669"/>
    <property type="project" value="InterPro"/>
</dbReference>
<dbReference type="OrthoDB" id="9808531at2"/>
<keyword evidence="8 9" id="KW-0472">Membrane</keyword>
<evidence type="ECO:0000256" key="6">
    <source>
        <dbReference type="ARBA" id="ARBA00022970"/>
    </source>
</evidence>
<keyword evidence="3 9" id="KW-0813">Transport</keyword>
<evidence type="ECO:0000256" key="1">
    <source>
        <dbReference type="ARBA" id="ARBA00004429"/>
    </source>
</evidence>
<feature type="transmembrane region" description="Helical" evidence="9">
    <location>
        <begin position="89"/>
        <end position="117"/>
    </location>
</feature>
<evidence type="ECO:0000256" key="3">
    <source>
        <dbReference type="ARBA" id="ARBA00022448"/>
    </source>
</evidence>
<dbReference type="Proteomes" id="UP000237889">
    <property type="component" value="Chromosome"/>
</dbReference>
<evidence type="ECO:0000256" key="9">
    <source>
        <dbReference type="RuleBase" id="RU363032"/>
    </source>
</evidence>
<accession>A0A2S0NA67</accession>
<feature type="transmembrane region" description="Helical" evidence="9">
    <location>
        <begin position="225"/>
        <end position="246"/>
    </location>
</feature>
<dbReference type="PANTHER" id="PTHR30614:SF37">
    <property type="entry name" value="AMINO-ACID ABC TRANSPORTER PERMEASE PROTEIN YHDX-RELATED"/>
    <property type="match status" value="1"/>
</dbReference>
<dbReference type="InterPro" id="IPR035906">
    <property type="entry name" value="MetI-like_sf"/>
</dbReference>
<name>A0A2S0NA67_9HYPH</name>
<dbReference type="RefSeq" id="WP_106748410.1">
    <property type="nucleotide sequence ID" value="NZ_CP027668.1"/>
</dbReference>
<reference evidence="11 12" key="1">
    <citation type="submission" date="2018-03" db="EMBL/GenBank/DDBJ databases">
        <title>Genome sequencing of Phreatobacter sp.</title>
        <authorList>
            <person name="Kim S.-J."/>
            <person name="Heo J."/>
            <person name="Kwon S.-W."/>
        </authorList>
    </citation>
    <scope>NUCLEOTIDE SEQUENCE [LARGE SCALE GENOMIC DNA]</scope>
    <source>
        <strain evidence="11 12">S-12</strain>
    </source>
</reference>
<dbReference type="InterPro" id="IPR010065">
    <property type="entry name" value="AA_ABC_transptr_permease_3TM"/>
</dbReference>
<dbReference type="SUPFAM" id="SSF161098">
    <property type="entry name" value="MetI-like"/>
    <property type="match status" value="2"/>
</dbReference>
<dbReference type="PROSITE" id="PS50928">
    <property type="entry name" value="ABC_TM1"/>
    <property type="match status" value="1"/>
</dbReference>
<dbReference type="Gene3D" id="1.10.3720.10">
    <property type="entry name" value="MetI-like"/>
    <property type="match status" value="2"/>
</dbReference>
<keyword evidence="6" id="KW-0029">Amino-acid transport</keyword>
<keyword evidence="4" id="KW-1003">Cell membrane</keyword>
<gene>
    <name evidence="11" type="ORF">C6569_08345</name>
</gene>
<organism evidence="11 12">
    <name type="scientific">Phreatobacter cathodiphilus</name>
    <dbReference type="NCBI Taxonomy" id="1868589"/>
    <lineage>
        <taxon>Bacteria</taxon>
        <taxon>Pseudomonadati</taxon>
        <taxon>Pseudomonadota</taxon>
        <taxon>Alphaproteobacteria</taxon>
        <taxon>Hyphomicrobiales</taxon>
        <taxon>Phreatobacteraceae</taxon>
        <taxon>Phreatobacter</taxon>
    </lineage>
</organism>
<sequence>MTDGTLPARATGAPKVAFFNDPKTRSLIFQGLALALLVFVIFTAVTNAVTNLRNQNIAGGFGFLEQTAGFGISQTPIAWAESMSYGRAFLIGLLNTLLVAVVGIFFATLLGFVVGVARLSPNWVISKIAYWYVEVIRNLPLLFQILFWYLAVLAAMPTPRNSHSLFGLFFANQRGITVPRPIFEAGAGAIGIALLVGIVAAFAVRSWAYKRQAATGQQFPVAASMAGLILGLPILAYFLSGMPISFDYAQQGRFNLTGGMTLIPEFVALTIALVAYTAAFIGEIVRAGIQAVSYGQTEAGRSLGLAEGRILNLIVVPQALRVIIPPLTSQYLNLAKNSSLAVGIGYPDMVSVGGTILNQTGQAIEIIAMWMGCYLTISIVTSIFMNWYNQRIALVER</sequence>
<keyword evidence="12" id="KW-1185">Reference proteome</keyword>
<evidence type="ECO:0000313" key="12">
    <source>
        <dbReference type="Proteomes" id="UP000237889"/>
    </source>
</evidence>
<keyword evidence="5 9" id="KW-0812">Transmembrane</keyword>
<dbReference type="KEGG" id="phr:C6569_08345"/>
<dbReference type="Pfam" id="PF00528">
    <property type="entry name" value="BPD_transp_1"/>
    <property type="match status" value="1"/>
</dbReference>
<feature type="transmembrane region" description="Helical" evidence="9">
    <location>
        <begin position="367"/>
        <end position="388"/>
    </location>
</feature>
<comment type="similarity">
    <text evidence="2">Belongs to the binding-protein-dependent transport system permease family. HisMQ subfamily.</text>
</comment>
<evidence type="ECO:0000256" key="7">
    <source>
        <dbReference type="ARBA" id="ARBA00022989"/>
    </source>
</evidence>
<evidence type="ECO:0000256" key="2">
    <source>
        <dbReference type="ARBA" id="ARBA00010072"/>
    </source>
</evidence>
<dbReference type="InterPro" id="IPR043429">
    <property type="entry name" value="ArtM/GltK/GlnP/TcyL/YhdX-like"/>
</dbReference>
<keyword evidence="7 9" id="KW-1133">Transmembrane helix</keyword>
<dbReference type="AlphaFoldDB" id="A0A2S0NA67"/>
<feature type="domain" description="ABC transmembrane type-1" evidence="10">
    <location>
        <begin position="93"/>
        <end position="385"/>
    </location>
</feature>
<feature type="transmembrane region" description="Helical" evidence="9">
    <location>
        <begin position="266"/>
        <end position="289"/>
    </location>
</feature>
<feature type="transmembrane region" description="Helical" evidence="9">
    <location>
        <begin position="27"/>
        <end position="45"/>
    </location>
</feature>
<evidence type="ECO:0000256" key="4">
    <source>
        <dbReference type="ARBA" id="ARBA00022475"/>
    </source>
</evidence>
<dbReference type="GO" id="GO:0022857">
    <property type="term" value="F:transmembrane transporter activity"/>
    <property type="evidence" value="ECO:0007669"/>
    <property type="project" value="InterPro"/>
</dbReference>
<feature type="transmembrane region" description="Helical" evidence="9">
    <location>
        <begin position="182"/>
        <end position="204"/>
    </location>
</feature>
<evidence type="ECO:0000256" key="5">
    <source>
        <dbReference type="ARBA" id="ARBA00022692"/>
    </source>
</evidence>
<evidence type="ECO:0000256" key="8">
    <source>
        <dbReference type="ARBA" id="ARBA00023136"/>
    </source>
</evidence>
<dbReference type="GO" id="GO:0006865">
    <property type="term" value="P:amino acid transport"/>
    <property type="evidence" value="ECO:0007669"/>
    <property type="project" value="UniProtKB-KW"/>
</dbReference>
<proteinExistence type="inferred from homology"/>
<dbReference type="InterPro" id="IPR000515">
    <property type="entry name" value="MetI-like"/>
</dbReference>
<evidence type="ECO:0000313" key="11">
    <source>
        <dbReference type="EMBL" id="AVO45069.1"/>
    </source>
</evidence>
<evidence type="ECO:0000259" key="10">
    <source>
        <dbReference type="PROSITE" id="PS50928"/>
    </source>
</evidence>
<dbReference type="PANTHER" id="PTHR30614">
    <property type="entry name" value="MEMBRANE COMPONENT OF AMINO ACID ABC TRANSPORTER"/>
    <property type="match status" value="1"/>
</dbReference>
<comment type="subcellular location">
    <subcellularLocation>
        <location evidence="1">Cell inner membrane</location>
        <topology evidence="1">Multi-pass membrane protein</topology>
    </subcellularLocation>
    <subcellularLocation>
        <location evidence="9">Cell membrane</location>
        <topology evidence="9">Multi-pass membrane protein</topology>
    </subcellularLocation>
</comment>
<dbReference type="EMBL" id="CP027668">
    <property type="protein sequence ID" value="AVO45069.1"/>
    <property type="molecule type" value="Genomic_DNA"/>
</dbReference>
<dbReference type="NCBIfam" id="TIGR01726">
    <property type="entry name" value="HEQRo_perm_3TM"/>
    <property type="match status" value="1"/>
</dbReference>